<name>A0ABP4XGC2_9MICO</name>
<evidence type="ECO:0000256" key="4">
    <source>
        <dbReference type="SAM" id="MobiDB-lite"/>
    </source>
</evidence>
<evidence type="ECO:0000313" key="8">
    <source>
        <dbReference type="Proteomes" id="UP001499938"/>
    </source>
</evidence>
<evidence type="ECO:0000256" key="1">
    <source>
        <dbReference type="ARBA" id="ARBA00010164"/>
    </source>
</evidence>
<dbReference type="NCBIfam" id="TIGR03071">
    <property type="entry name" value="couple_hipA"/>
    <property type="match status" value="1"/>
</dbReference>
<organism evidence="7 8">
    <name type="scientific">Nostocoides veronense</name>
    <dbReference type="NCBI Taxonomy" id="330836"/>
    <lineage>
        <taxon>Bacteria</taxon>
        <taxon>Bacillati</taxon>
        <taxon>Actinomycetota</taxon>
        <taxon>Actinomycetes</taxon>
        <taxon>Micrococcales</taxon>
        <taxon>Intrasporangiaceae</taxon>
        <taxon>Nostocoides</taxon>
    </lineage>
</organism>
<accession>A0ABP4XGC2</accession>
<dbReference type="PANTHER" id="PTHR37419:SF1">
    <property type="entry name" value="SERINE_THREONINE-PROTEIN KINASE TOXIN HIPA"/>
    <property type="match status" value="1"/>
</dbReference>
<keyword evidence="2" id="KW-0808">Transferase</keyword>
<evidence type="ECO:0000256" key="2">
    <source>
        <dbReference type="ARBA" id="ARBA00022679"/>
    </source>
</evidence>
<evidence type="ECO:0008006" key="9">
    <source>
        <dbReference type="Google" id="ProtNLM"/>
    </source>
</evidence>
<proteinExistence type="inferred from homology"/>
<feature type="domain" description="HipA N-terminal subdomain 1" evidence="6">
    <location>
        <begin position="15"/>
        <end position="112"/>
    </location>
</feature>
<dbReference type="InterPro" id="IPR012893">
    <property type="entry name" value="HipA-like_C"/>
</dbReference>
<dbReference type="InterPro" id="IPR017508">
    <property type="entry name" value="HipA_N1"/>
</dbReference>
<keyword evidence="3" id="KW-0418">Kinase</keyword>
<feature type="region of interest" description="Disordered" evidence="4">
    <location>
        <begin position="360"/>
        <end position="387"/>
    </location>
</feature>
<dbReference type="Pfam" id="PF13657">
    <property type="entry name" value="Couple_hipA"/>
    <property type="match status" value="1"/>
</dbReference>
<protein>
    <recommendedName>
        <fullName evidence="9">Type II toxin-antitoxin system HipA family toxin</fullName>
    </recommendedName>
</protein>
<keyword evidence="8" id="KW-1185">Reference proteome</keyword>
<feature type="compositionally biased region" description="Polar residues" evidence="4">
    <location>
        <begin position="367"/>
        <end position="380"/>
    </location>
</feature>
<comment type="caution">
    <text evidence="7">The sequence shown here is derived from an EMBL/GenBank/DDBJ whole genome shotgun (WGS) entry which is preliminary data.</text>
</comment>
<dbReference type="InterPro" id="IPR052028">
    <property type="entry name" value="HipA_Ser/Thr_kinase"/>
</dbReference>
<gene>
    <name evidence="7" type="ORF">GCM10009811_03980</name>
</gene>
<evidence type="ECO:0000256" key="3">
    <source>
        <dbReference type="ARBA" id="ARBA00022777"/>
    </source>
</evidence>
<feature type="domain" description="HipA-like C-terminal" evidence="5">
    <location>
        <begin position="155"/>
        <end position="337"/>
    </location>
</feature>
<dbReference type="Proteomes" id="UP001499938">
    <property type="component" value="Unassembled WGS sequence"/>
</dbReference>
<evidence type="ECO:0000259" key="5">
    <source>
        <dbReference type="Pfam" id="PF07804"/>
    </source>
</evidence>
<comment type="similarity">
    <text evidence="1">Belongs to the HipA Ser/Thr kinase family.</text>
</comment>
<sequence length="465" mass="49518">MRLAEPDPREVQLAHVVKGGSLAGTLSRRDGSVVFQYREEYLGSGGRAVATTLPLTDEPLVTVGGAVPAYFANLLPEGRRLTALRRAVKTSADDEFSLLVAVGRDPVGDVQVLPDCPETPASAGATATIAVADLDFISVSFADLLATQGIGDPSALAGVQDKVSGRMLSVPLAYGGQGHLLKFEVPDFPSMVENEAYFLGVARRLRHPVAQARVVHDRDARSGLLVPRFDRRALNDGTLERVAVEDGAQVLGLHPADKYRVTLEELARGLSQVCRSRPLALVAGLRQAVLAWVTGNGDLHAKNISTLGSVNREIAPVYYVPSSLAYGDHTFALSLNFMAAETTSAARLFMHSGQRSACRPPWLSRKCSPQRNPSPQTSPRVPSRGMSADAGTPCGRCVVAAAICCPARVDRTHPRCLRTRASWASRARAQVTSVTSEVIRPERATARTAGALAPTPLPSSTLARA</sequence>
<reference evidence="8" key="1">
    <citation type="journal article" date="2019" name="Int. J. Syst. Evol. Microbiol.">
        <title>The Global Catalogue of Microorganisms (GCM) 10K type strain sequencing project: providing services to taxonomists for standard genome sequencing and annotation.</title>
        <authorList>
            <consortium name="The Broad Institute Genomics Platform"/>
            <consortium name="The Broad Institute Genome Sequencing Center for Infectious Disease"/>
            <person name="Wu L."/>
            <person name="Ma J."/>
        </authorList>
    </citation>
    <scope>NUCLEOTIDE SEQUENCE [LARGE SCALE GENOMIC DNA]</scope>
    <source>
        <strain evidence="8">JCM 15592</strain>
    </source>
</reference>
<dbReference type="PANTHER" id="PTHR37419">
    <property type="entry name" value="SERINE/THREONINE-PROTEIN KINASE TOXIN HIPA"/>
    <property type="match status" value="1"/>
</dbReference>
<evidence type="ECO:0000259" key="6">
    <source>
        <dbReference type="Pfam" id="PF13657"/>
    </source>
</evidence>
<evidence type="ECO:0000313" key="7">
    <source>
        <dbReference type="EMBL" id="GAA1781762.1"/>
    </source>
</evidence>
<dbReference type="Pfam" id="PF07804">
    <property type="entry name" value="HipA_C"/>
    <property type="match status" value="1"/>
</dbReference>
<dbReference type="EMBL" id="BAAAPO010000006">
    <property type="protein sequence ID" value="GAA1781762.1"/>
    <property type="molecule type" value="Genomic_DNA"/>
</dbReference>